<dbReference type="InterPro" id="IPR025875">
    <property type="entry name" value="Leu-rich_rpt_4"/>
</dbReference>
<organism evidence="6 7">
    <name type="scientific">Citrullus colocynthis</name>
    <name type="common">colocynth</name>
    <dbReference type="NCBI Taxonomy" id="252529"/>
    <lineage>
        <taxon>Eukaryota</taxon>
        <taxon>Viridiplantae</taxon>
        <taxon>Streptophyta</taxon>
        <taxon>Embryophyta</taxon>
        <taxon>Tracheophyta</taxon>
        <taxon>Spermatophyta</taxon>
        <taxon>Magnoliopsida</taxon>
        <taxon>eudicotyledons</taxon>
        <taxon>Gunneridae</taxon>
        <taxon>Pentapetalae</taxon>
        <taxon>rosids</taxon>
        <taxon>fabids</taxon>
        <taxon>Cucurbitales</taxon>
        <taxon>Cucurbitaceae</taxon>
        <taxon>Benincaseae</taxon>
        <taxon>Citrullus</taxon>
    </lineage>
</organism>
<reference evidence="6 7" key="1">
    <citation type="submission" date="2024-03" db="EMBL/GenBank/DDBJ databases">
        <authorList>
            <person name="Gkanogiannis A."/>
            <person name="Becerra Lopez-Lavalle L."/>
        </authorList>
    </citation>
    <scope>NUCLEOTIDE SEQUENCE [LARGE SCALE GENOMIC DNA]</scope>
</reference>
<feature type="domain" description="Leucine-rich repeat-containing N-terminal plant-type" evidence="5">
    <location>
        <begin position="32"/>
        <end position="70"/>
    </location>
</feature>
<proteinExistence type="predicted"/>
<gene>
    <name evidence="6" type="ORF">CITCOLO1_LOCUS3101</name>
</gene>
<dbReference type="PANTHER" id="PTHR47988">
    <property type="entry name" value="SOMATIC EMBRYOGENESIS RECEPTOR KINASE 1"/>
    <property type="match status" value="1"/>
</dbReference>
<evidence type="ECO:0000256" key="3">
    <source>
        <dbReference type="ARBA" id="ARBA00022737"/>
    </source>
</evidence>
<dbReference type="InterPro" id="IPR032675">
    <property type="entry name" value="LRR_dom_sf"/>
</dbReference>
<feature type="signal peptide" evidence="4">
    <location>
        <begin position="1"/>
        <end position="27"/>
    </location>
</feature>
<dbReference type="Proteomes" id="UP001642487">
    <property type="component" value="Chromosome 10"/>
</dbReference>
<dbReference type="InterPro" id="IPR013210">
    <property type="entry name" value="LRR_N_plant-typ"/>
</dbReference>
<dbReference type="Gene3D" id="3.80.10.10">
    <property type="entry name" value="Ribonuclease Inhibitor"/>
    <property type="match status" value="1"/>
</dbReference>
<evidence type="ECO:0000313" key="7">
    <source>
        <dbReference type="Proteomes" id="UP001642487"/>
    </source>
</evidence>
<sequence>MEIRGKNGLLFCLALLWLWAFPSEASTNKDFNPEVQALMGIKAALKDPHSVLTWDDNAVDACTWNFITCSPDKLVIGIGAPSQNFSGTLSPSIANLTNLQFLLLQNNNISGKIPNEISKIPKLRTLDLSNNLFSGEIPSSFSNMKSLQYL</sequence>
<accession>A0ABP0XVQ1</accession>
<dbReference type="Pfam" id="PF08263">
    <property type="entry name" value="LRRNT_2"/>
    <property type="match status" value="1"/>
</dbReference>
<dbReference type="EMBL" id="OZ021744">
    <property type="protein sequence ID" value="CAK9311441.1"/>
    <property type="molecule type" value="Genomic_DNA"/>
</dbReference>
<dbReference type="SUPFAM" id="SSF52058">
    <property type="entry name" value="L domain-like"/>
    <property type="match status" value="1"/>
</dbReference>
<keyword evidence="3" id="KW-0677">Repeat</keyword>
<keyword evidence="7" id="KW-1185">Reference proteome</keyword>
<keyword evidence="1" id="KW-0433">Leucine-rich repeat</keyword>
<protein>
    <recommendedName>
        <fullName evidence="5">Leucine-rich repeat-containing N-terminal plant-type domain-containing protein</fullName>
    </recommendedName>
</protein>
<keyword evidence="2 4" id="KW-0732">Signal</keyword>
<evidence type="ECO:0000256" key="1">
    <source>
        <dbReference type="ARBA" id="ARBA00022614"/>
    </source>
</evidence>
<evidence type="ECO:0000256" key="4">
    <source>
        <dbReference type="SAM" id="SignalP"/>
    </source>
</evidence>
<evidence type="ECO:0000256" key="2">
    <source>
        <dbReference type="ARBA" id="ARBA00022729"/>
    </source>
</evidence>
<feature type="chain" id="PRO_5046805810" description="Leucine-rich repeat-containing N-terminal plant-type domain-containing protein" evidence="4">
    <location>
        <begin position="28"/>
        <end position="150"/>
    </location>
</feature>
<evidence type="ECO:0000259" key="5">
    <source>
        <dbReference type="Pfam" id="PF08263"/>
    </source>
</evidence>
<dbReference type="Pfam" id="PF12799">
    <property type="entry name" value="LRR_4"/>
    <property type="match status" value="1"/>
</dbReference>
<name>A0ABP0XVQ1_9ROSI</name>
<evidence type="ECO:0000313" key="6">
    <source>
        <dbReference type="EMBL" id="CAK9311441.1"/>
    </source>
</evidence>